<proteinExistence type="predicted"/>
<reference evidence="2 3" key="1">
    <citation type="submission" date="2020-07" db="EMBL/GenBank/DDBJ databases">
        <title>Sequencing the genomes of 1000 actinobacteria strains.</title>
        <authorList>
            <person name="Klenk H.-P."/>
        </authorList>
    </citation>
    <scope>NUCLEOTIDE SEQUENCE [LARGE SCALE GENOMIC DNA]</scope>
    <source>
        <strain evidence="2 3">DSM 43814</strain>
    </source>
</reference>
<dbReference type="InterPro" id="IPR017429">
    <property type="entry name" value="Suppressor_of_fused_bac"/>
</dbReference>
<evidence type="ECO:0000313" key="3">
    <source>
        <dbReference type="Proteomes" id="UP000631553"/>
    </source>
</evidence>
<dbReference type="InterPro" id="IPR007768">
    <property type="entry name" value="Suppressor_of_fused"/>
</dbReference>
<dbReference type="PANTHER" id="PTHR10928">
    <property type="entry name" value="SUPPRESSOR OF FUSED"/>
    <property type="match status" value="1"/>
</dbReference>
<organism evidence="2 3">
    <name type="scientific">Micromonospora purpureochromogenes</name>
    <dbReference type="NCBI Taxonomy" id="47872"/>
    <lineage>
        <taxon>Bacteria</taxon>
        <taxon>Bacillati</taxon>
        <taxon>Actinomycetota</taxon>
        <taxon>Actinomycetes</taxon>
        <taxon>Micromonosporales</taxon>
        <taxon>Micromonosporaceae</taxon>
        <taxon>Micromonospora</taxon>
    </lineage>
</organism>
<protein>
    <recommendedName>
        <fullName evidence="1">Suppressor of fused-like domain-containing protein</fullName>
    </recommendedName>
</protein>
<evidence type="ECO:0000259" key="1">
    <source>
        <dbReference type="Pfam" id="PF05076"/>
    </source>
</evidence>
<comment type="caution">
    <text evidence="2">The sequence shown here is derived from an EMBL/GenBank/DDBJ whole genome shotgun (WGS) entry which is preliminary data.</text>
</comment>
<dbReference type="EMBL" id="JACCCQ010000001">
    <property type="protein sequence ID" value="NYF56528.1"/>
    <property type="molecule type" value="Genomic_DNA"/>
</dbReference>
<accession>A0ABX2RKJ0</accession>
<keyword evidence="3" id="KW-1185">Reference proteome</keyword>
<dbReference type="RefSeq" id="WP_179802816.1">
    <property type="nucleotide sequence ID" value="NZ_JACCCQ010000001.1"/>
</dbReference>
<feature type="domain" description="Suppressor of fused-like" evidence="1">
    <location>
        <begin position="40"/>
        <end position="201"/>
    </location>
</feature>
<gene>
    <name evidence="2" type="ORF">HDA35_002359</name>
</gene>
<dbReference type="SUPFAM" id="SSF103359">
    <property type="entry name" value="Suppressor of Fused, N-terminal domain"/>
    <property type="match status" value="1"/>
</dbReference>
<dbReference type="PANTHER" id="PTHR10928:SF2">
    <property type="entry name" value="SUPPRESSOR OF FUSED HOMOLOG"/>
    <property type="match status" value="1"/>
</dbReference>
<name>A0ABX2RKJ0_9ACTN</name>
<dbReference type="InterPro" id="IPR020941">
    <property type="entry name" value="SUFU-like_domain"/>
</dbReference>
<dbReference type="Pfam" id="PF05076">
    <property type="entry name" value="SUFU"/>
    <property type="match status" value="1"/>
</dbReference>
<dbReference type="Proteomes" id="UP000631553">
    <property type="component" value="Unassembled WGS sequence"/>
</dbReference>
<sequence>MVDTDDAAPGWAAIDAALDQLYPGVEPKHYGTLIKWALGGPDPLDGLSVYPRADHWHFVSYGMSELYAKESDNADESGWGFEFTFRVARTAAESDPPMWAANFLQNLARYVFHSGNPFAPGHHLDLNGPISLAEPDTAIRAIAFADDPELGVIDTPHGRLRFLQIVGLTLDEYSAIERWDAEGLLAAMAPSLPLLVTDLRRGNLSDEPGVATAVEEGARRDGSSTGSLFVQEAGWRTEKSGWARRKLTTTVTIGANAAERIGRVLRARLPFGRGLLIEAQDGSVGFRPGEQVSVTDAGDGFLEIQLPPAVLPELIQVLRPVAGTYHLASAPELVVEIVRSQIRDQEGAVVAEVG</sequence>
<dbReference type="InterPro" id="IPR037181">
    <property type="entry name" value="SUFU_N"/>
</dbReference>
<dbReference type="PIRSF" id="PIRSF038192">
    <property type="entry name" value="Txn_reg_BtrU_prd"/>
    <property type="match status" value="1"/>
</dbReference>
<evidence type="ECO:0000313" key="2">
    <source>
        <dbReference type="EMBL" id="NYF56528.1"/>
    </source>
</evidence>